<feature type="domain" description="SH3" evidence="4">
    <location>
        <begin position="101"/>
        <end position="161"/>
    </location>
</feature>
<dbReference type="CDD" id="cd11854">
    <property type="entry name" value="SH3_Fus1p"/>
    <property type="match status" value="1"/>
</dbReference>
<dbReference type="EMBL" id="JARKIE010000006">
    <property type="protein sequence ID" value="KAJ7706886.1"/>
    <property type="molecule type" value="Genomic_DNA"/>
</dbReference>
<evidence type="ECO:0000313" key="6">
    <source>
        <dbReference type="Proteomes" id="UP001221757"/>
    </source>
</evidence>
<dbReference type="PROSITE" id="PS50002">
    <property type="entry name" value="SH3"/>
    <property type="match status" value="1"/>
</dbReference>
<name>A0AAD7GWT3_MYCRO</name>
<dbReference type="SUPFAM" id="SSF50044">
    <property type="entry name" value="SH3-domain"/>
    <property type="match status" value="1"/>
</dbReference>
<evidence type="ECO:0000256" key="3">
    <source>
        <dbReference type="SAM" id="MobiDB-lite"/>
    </source>
</evidence>
<proteinExistence type="predicted"/>
<gene>
    <name evidence="5" type="ORF">B0H17DRAFT_571871</name>
</gene>
<sequence length="190" mass="20393">MLILGAFVFFIRQRSIRNRQMRRQTTQWTGVQPMTSSFEPRAVMVTPFPAGGAGNMGETSPGVTFGRSQALALAASAPVPNMPQAVPSSYNNPAAAAAPAGATPTALVRYEFIPTLPDELSITTGELVRLLAEYDDGWALCANGRGDQGMVPLECLDRSTSAGQQLQVVEQQDFRNSRRTSSLAPAGTRY</sequence>
<evidence type="ECO:0000256" key="1">
    <source>
        <dbReference type="ARBA" id="ARBA00022443"/>
    </source>
</evidence>
<dbReference type="InterPro" id="IPR001452">
    <property type="entry name" value="SH3_domain"/>
</dbReference>
<feature type="region of interest" description="Disordered" evidence="3">
    <location>
        <begin position="171"/>
        <end position="190"/>
    </location>
</feature>
<evidence type="ECO:0000256" key="2">
    <source>
        <dbReference type="PROSITE-ProRule" id="PRU00192"/>
    </source>
</evidence>
<dbReference type="AlphaFoldDB" id="A0AAD7GWT3"/>
<dbReference type="InterPro" id="IPR036028">
    <property type="entry name" value="SH3-like_dom_sf"/>
</dbReference>
<comment type="caution">
    <text evidence="5">The sequence shown here is derived from an EMBL/GenBank/DDBJ whole genome shotgun (WGS) entry which is preliminary data.</text>
</comment>
<dbReference type="SMART" id="SM00326">
    <property type="entry name" value="SH3"/>
    <property type="match status" value="1"/>
</dbReference>
<accession>A0AAD7GWT3</accession>
<organism evidence="5 6">
    <name type="scientific">Mycena rosella</name>
    <name type="common">Pink bonnet</name>
    <name type="synonym">Agaricus rosellus</name>
    <dbReference type="NCBI Taxonomy" id="1033263"/>
    <lineage>
        <taxon>Eukaryota</taxon>
        <taxon>Fungi</taxon>
        <taxon>Dikarya</taxon>
        <taxon>Basidiomycota</taxon>
        <taxon>Agaricomycotina</taxon>
        <taxon>Agaricomycetes</taxon>
        <taxon>Agaricomycetidae</taxon>
        <taxon>Agaricales</taxon>
        <taxon>Marasmiineae</taxon>
        <taxon>Mycenaceae</taxon>
        <taxon>Mycena</taxon>
    </lineage>
</organism>
<reference evidence="5" key="1">
    <citation type="submission" date="2023-03" db="EMBL/GenBank/DDBJ databases">
        <title>Massive genome expansion in bonnet fungi (Mycena s.s.) driven by repeated elements and novel gene families across ecological guilds.</title>
        <authorList>
            <consortium name="Lawrence Berkeley National Laboratory"/>
            <person name="Harder C.B."/>
            <person name="Miyauchi S."/>
            <person name="Viragh M."/>
            <person name="Kuo A."/>
            <person name="Thoen E."/>
            <person name="Andreopoulos B."/>
            <person name="Lu D."/>
            <person name="Skrede I."/>
            <person name="Drula E."/>
            <person name="Henrissat B."/>
            <person name="Morin E."/>
            <person name="Kohler A."/>
            <person name="Barry K."/>
            <person name="LaButti K."/>
            <person name="Morin E."/>
            <person name="Salamov A."/>
            <person name="Lipzen A."/>
            <person name="Mereny Z."/>
            <person name="Hegedus B."/>
            <person name="Baldrian P."/>
            <person name="Stursova M."/>
            <person name="Weitz H."/>
            <person name="Taylor A."/>
            <person name="Grigoriev I.V."/>
            <person name="Nagy L.G."/>
            <person name="Martin F."/>
            <person name="Kauserud H."/>
        </authorList>
    </citation>
    <scope>NUCLEOTIDE SEQUENCE</scope>
    <source>
        <strain evidence="5">CBHHK067</strain>
    </source>
</reference>
<dbReference type="Gene3D" id="2.30.30.40">
    <property type="entry name" value="SH3 Domains"/>
    <property type="match status" value="1"/>
</dbReference>
<evidence type="ECO:0000259" key="4">
    <source>
        <dbReference type="PROSITE" id="PS50002"/>
    </source>
</evidence>
<dbReference type="InterPro" id="IPR035521">
    <property type="entry name" value="Fus1_SH3"/>
</dbReference>
<keyword evidence="1 2" id="KW-0728">SH3 domain</keyword>
<dbReference type="Proteomes" id="UP001221757">
    <property type="component" value="Unassembled WGS sequence"/>
</dbReference>
<dbReference type="Pfam" id="PF14604">
    <property type="entry name" value="SH3_9"/>
    <property type="match status" value="1"/>
</dbReference>
<evidence type="ECO:0000313" key="5">
    <source>
        <dbReference type="EMBL" id="KAJ7706886.1"/>
    </source>
</evidence>
<protein>
    <recommendedName>
        <fullName evidence="4">SH3 domain-containing protein</fullName>
    </recommendedName>
</protein>
<keyword evidence="6" id="KW-1185">Reference proteome</keyword>